<evidence type="ECO:0000313" key="8">
    <source>
        <dbReference type="RefSeq" id="XP_038832151.1"/>
    </source>
</evidence>
<evidence type="ECO:0000256" key="1">
    <source>
        <dbReference type="ARBA" id="ARBA00022670"/>
    </source>
</evidence>
<evidence type="ECO:0000256" key="3">
    <source>
        <dbReference type="ARBA" id="ARBA00022825"/>
    </source>
</evidence>
<organism evidence="7 8">
    <name type="scientific">Salvelinus namaycush</name>
    <name type="common">Lake trout</name>
    <name type="synonym">Salmo namaycush</name>
    <dbReference type="NCBI Taxonomy" id="8040"/>
    <lineage>
        <taxon>Eukaryota</taxon>
        <taxon>Metazoa</taxon>
        <taxon>Chordata</taxon>
        <taxon>Craniata</taxon>
        <taxon>Vertebrata</taxon>
        <taxon>Euteleostomi</taxon>
        <taxon>Actinopterygii</taxon>
        <taxon>Neopterygii</taxon>
        <taxon>Teleostei</taxon>
        <taxon>Protacanthopterygii</taxon>
        <taxon>Salmoniformes</taxon>
        <taxon>Salmonidae</taxon>
        <taxon>Salmoninae</taxon>
        <taxon>Salvelinus</taxon>
    </lineage>
</organism>
<dbReference type="GO" id="GO:0004252">
    <property type="term" value="F:serine-type endopeptidase activity"/>
    <property type="evidence" value="ECO:0007669"/>
    <property type="project" value="InterPro"/>
</dbReference>
<dbReference type="PANTHER" id="PTHR24252">
    <property type="entry name" value="ACROSIN-RELATED"/>
    <property type="match status" value="1"/>
</dbReference>
<dbReference type="GO" id="GO:0006508">
    <property type="term" value="P:proteolysis"/>
    <property type="evidence" value="ECO:0007669"/>
    <property type="project" value="UniProtKB-KW"/>
</dbReference>
<accession>A0A8U0PU88</accession>
<dbReference type="InterPro" id="IPR043504">
    <property type="entry name" value="Peptidase_S1_PA_chymotrypsin"/>
</dbReference>
<dbReference type="SMART" id="SM00020">
    <property type="entry name" value="Tryp_SPc"/>
    <property type="match status" value="1"/>
</dbReference>
<evidence type="ECO:0000259" key="6">
    <source>
        <dbReference type="PROSITE" id="PS50240"/>
    </source>
</evidence>
<dbReference type="InterPro" id="IPR033116">
    <property type="entry name" value="TRYPSIN_SER"/>
</dbReference>
<evidence type="ECO:0000256" key="4">
    <source>
        <dbReference type="ARBA" id="ARBA00023157"/>
    </source>
</evidence>
<dbReference type="CDD" id="cd00190">
    <property type="entry name" value="Tryp_SPc"/>
    <property type="match status" value="1"/>
</dbReference>
<proteinExistence type="predicted"/>
<dbReference type="InterPro" id="IPR009003">
    <property type="entry name" value="Peptidase_S1_PA"/>
</dbReference>
<dbReference type="FunFam" id="2.40.10.10:FF:000003">
    <property type="entry name" value="Transmembrane serine protease 3"/>
    <property type="match status" value="1"/>
</dbReference>
<evidence type="ECO:0000313" key="7">
    <source>
        <dbReference type="Proteomes" id="UP000808372"/>
    </source>
</evidence>
<dbReference type="PROSITE" id="PS00135">
    <property type="entry name" value="TRYPSIN_SER"/>
    <property type="match status" value="1"/>
</dbReference>
<protein>
    <submittedName>
        <fullName evidence="8">Transmembrane protease serine 6-like</fullName>
    </submittedName>
</protein>
<keyword evidence="1 5" id="KW-0645">Protease</keyword>
<sequence>MLAEDKWGWQSSLHWRGKHVCGGAIVTPRWIITAAHCFIQYNMLKESEWQVVVDTLSLTDTSAGQRYRALQILYHPSFSINNNDYDLGLLRTVADIDMGGGVRPVCMPSPRESFLPGAPCWVTGWGFTKEGGSVSSELRQAQVQVIAQSTCSRPNVYGSYLTPRMLCAGTMEGGVDSCQGDSGGPLVCETGKGDWRLAGIVSWGDGCGRPNKPGVYTRVTQLLPWMYKYVEMDTFEESGTPTTMNYTSDSFY</sequence>
<keyword evidence="3 5" id="KW-0720">Serine protease</keyword>
<evidence type="ECO:0000256" key="5">
    <source>
        <dbReference type="RuleBase" id="RU363034"/>
    </source>
</evidence>
<feature type="domain" description="Peptidase S1" evidence="6">
    <location>
        <begin position="1"/>
        <end position="231"/>
    </location>
</feature>
<dbReference type="KEGG" id="snh:120030789"/>
<dbReference type="AlphaFoldDB" id="A0A8U0PU88"/>
<dbReference type="Proteomes" id="UP000808372">
    <property type="component" value="Chromosome 37"/>
</dbReference>
<evidence type="ECO:0000256" key="2">
    <source>
        <dbReference type="ARBA" id="ARBA00022801"/>
    </source>
</evidence>
<dbReference type="Pfam" id="PF00089">
    <property type="entry name" value="Trypsin"/>
    <property type="match status" value="1"/>
</dbReference>
<dbReference type="PRINTS" id="PR00722">
    <property type="entry name" value="CHYMOTRYPSIN"/>
</dbReference>
<dbReference type="SUPFAM" id="SSF50494">
    <property type="entry name" value="Trypsin-like serine proteases"/>
    <property type="match status" value="1"/>
</dbReference>
<dbReference type="GeneID" id="120030789"/>
<keyword evidence="7" id="KW-1185">Reference proteome</keyword>
<keyword evidence="2 5" id="KW-0378">Hydrolase</keyword>
<dbReference type="InterPro" id="IPR018114">
    <property type="entry name" value="TRYPSIN_HIS"/>
</dbReference>
<dbReference type="RefSeq" id="XP_038832151.1">
    <property type="nucleotide sequence ID" value="XM_038976223.1"/>
</dbReference>
<dbReference type="PROSITE" id="PS50240">
    <property type="entry name" value="TRYPSIN_DOM"/>
    <property type="match status" value="1"/>
</dbReference>
<dbReference type="PROSITE" id="PS00134">
    <property type="entry name" value="TRYPSIN_HIS"/>
    <property type="match status" value="1"/>
</dbReference>
<gene>
    <name evidence="8" type="primary">LOC120030789</name>
</gene>
<dbReference type="Gene3D" id="2.40.10.10">
    <property type="entry name" value="Trypsin-like serine proteases"/>
    <property type="match status" value="2"/>
</dbReference>
<dbReference type="PANTHER" id="PTHR24252:SF17">
    <property type="entry name" value="SUPPRESSOR OF TUMORIGENICITY 14 PROTEIN HOMOLOG-RELATED"/>
    <property type="match status" value="1"/>
</dbReference>
<reference evidence="8" key="1">
    <citation type="submission" date="2025-08" db="UniProtKB">
        <authorList>
            <consortium name="RefSeq"/>
        </authorList>
    </citation>
    <scope>IDENTIFICATION</scope>
    <source>
        <tissue evidence="8">White muscle</tissue>
    </source>
</reference>
<dbReference type="InterPro" id="IPR001254">
    <property type="entry name" value="Trypsin_dom"/>
</dbReference>
<keyword evidence="4" id="KW-1015">Disulfide bond</keyword>
<name>A0A8U0PU88_SALNM</name>
<dbReference type="InterPro" id="IPR001314">
    <property type="entry name" value="Peptidase_S1A"/>
</dbReference>